<evidence type="ECO:0000256" key="1">
    <source>
        <dbReference type="SAM" id="Coils"/>
    </source>
</evidence>
<evidence type="ECO:0000256" key="3">
    <source>
        <dbReference type="SAM" id="Phobius"/>
    </source>
</evidence>
<keyword evidence="3" id="KW-1133">Transmembrane helix</keyword>
<gene>
    <name evidence="5" type="ORF">DF216_02835</name>
    <name evidence="4" type="ORF">SORDD05_01348</name>
</gene>
<dbReference type="Proteomes" id="UP000289485">
    <property type="component" value="Unassembled WGS sequence"/>
</dbReference>
<dbReference type="EMBL" id="LQOG01000032">
    <property type="protein sequence ID" value="KXT59841.1"/>
    <property type="molecule type" value="Genomic_DNA"/>
</dbReference>
<keyword evidence="1" id="KW-0175">Coiled coil</keyword>
<feature type="coiled-coil region" evidence="1">
    <location>
        <begin position="28"/>
        <end position="57"/>
    </location>
</feature>
<evidence type="ECO:0000313" key="5">
    <source>
        <dbReference type="EMBL" id="RXX22304.1"/>
    </source>
</evidence>
<dbReference type="EMBL" id="QEWJ01000002">
    <property type="protein sequence ID" value="RXX22304.1"/>
    <property type="molecule type" value="Genomic_DNA"/>
</dbReference>
<evidence type="ECO:0000256" key="2">
    <source>
        <dbReference type="SAM" id="MobiDB-lite"/>
    </source>
</evidence>
<feature type="transmembrane region" description="Helical" evidence="3">
    <location>
        <begin position="117"/>
        <end position="139"/>
    </location>
</feature>
<keyword evidence="3" id="KW-0472">Membrane</keyword>
<feature type="compositionally biased region" description="Basic and acidic residues" evidence="2">
    <location>
        <begin position="7"/>
        <end position="21"/>
    </location>
</feature>
<dbReference type="RefSeq" id="WP_061418317.1">
    <property type="nucleotide sequence ID" value="NZ_KQ969038.1"/>
</dbReference>
<evidence type="ECO:0000313" key="4">
    <source>
        <dbReference type="EMBL" id="KXT59841.1"/>
    </source>
</evidence>
<organism evidence="4 6">
    <name type="scientific">Streptococcus oralis</name>
    <dbReference type="NCBI Taxonomy" id="1303"/>
    <lineage>
        <taxon>Bacteria</taxon>
        <taxon>Bacillati</taxon>
        <taxon>Bacillota</taxon>
        <taxon>Bacilli</taxon>
        <taxon>Lactobacillales</taxon>
        <taxon>Streptococcaceae</taxon>
        <taxon>Streptococcus</taxon>
    </lineage>
</organism>
<dbReference type="PATRIC" id="fig|1303.76.peg.1403"/>
<sequence length="144" mass="16999">MDYDIFEDYRKNPPKKDKYEGLPPEERVELIKQEYFRKEAKKNREEEERKQALIKAKKDKKYKEYSSKVELLFKWMIGFALFAVISAGYWFNKDYFFLTLQGGISISGPTKELGKAIVEFILSVMLSFLAPALLTFFIIDMPKN</sequence>
<keyword evidence="3" id="KW-0812">Transmembrane</keyword>
<evidence type="ECO:0000313" key="7">
    <source>
        <dbReference type="Proteomes" id="UP000289485"/>
    </source>
</evidence>
<proteinExistence type="predicted"/>
<evidence type="ECO:0000313" key="6">
    <source>
        <dbReference type="Proteomes" id="UP000070541"/>
    </source>
</evidence>
<reference evidence="4 6" key="1">
    <citation type="submission" date="2016-01" db="EMBL/GenBank/DDBJ databases">
        <title>Highly variable Streptococcus oralis are common among viridans streptococci isolated from primates.</title>
        <authorList>
            <person name="Denapaite D."/>
            <person name="Rieger M."/>
            <person name="Koendgen S."/>
            <person name="Brueckner R."/>
            <person name="Ochigava I."/>
            <person name="Kappeler P."/>
            <person name="Maetz-Rensing K."/>
            <person name="Leendertz F."/>
            <person name="Hakenbeck R."/>
        </authorList>
    </citation>
    <scope>NUCLEOTIDE SEQUENCE [LARGE SCALE GENOMIC DNA]</scope>
    <source>
        <strain evidence="4 6">DD05</strain>
    </source>
</reference>
<feature type="region of interest" description="Disordered" evidence="2">
    <location>
        <begin position="1"/>
        <end position="21"/>
    </location>
</feature>
<dbReference type="AlphaFoldDB" id="A0A139M8B0"/>
<comment type="caution">
    <text evidence="4">The sequence shown here is derived from an EMBL/GenBank/DDBJ whole genome shotgun (WGS) entry which is preliminary data.</text>
</comment>
<name>A0A139M8B0_STROR</name>
<protein>
    <submittedName>
        <fullName evidence="4">Uncharacterized protein</fullName>
    </submittedName>
</protein>
<reference evidence="5 7" key="2">
    <citation type="submission" date="2018-05" db="EMBL/GenBank/DDBJ databases">
        <title>Streptococcus from otitis media.</title>
        <authorList>
            <person name="Wayes A.M."/>
            <person name="Jakubovics N.S."/>
        </authorList>
    </citation>
    <scope>NUCLEOTIDE SEQUENCE [LARGE SCALE GENOMIC DNA]</scope>
    <source>
        <strain evidence="5 7">NU43</strain>
    </source>
</reference>
<accession>A0A139M8B0</accession>
<feature type="transmembrane region" description="Helical" evidence="3">
    <location>
        <begin position="71"/>
        <end position="91"/>
    </location>
</feature>
<dbReference type="Proteomes" id="UP000070541">
    <property type="component" value="Unassembled WGS sequence"/>
</dbReference>